<dbReference type="PANTHER" id="PTHR10887">
    <property type="entry name" value="DNA2/NAM7 HELICASE FAMILY"/>
    <property type="match status" value="1"/>
</dbReference>
<dbReference type="OrthoDB" id="6513042at2759"/>
<dbReference type="GO" id="GO:0005524">
    <property type="term" value="F:ATP binding"/>
    <property type="evidence" value="ECO:0007669"/>
    <property type="project" value="UniProtKB-KW"/>
</dbReference>
<organism evidence="9 10">
    <name type="scientific">Carpinus fangiana</name>
    <dbReference type="NCBI Taxonomy" id="176857"/>
    <lineage>
        <taxon>Eukaryota</taxon>
        <taxon>Viridiplantae</taxon>
        <taxon>Streptophyta</taxon>
        <taxon>Embryophyta</taxon>
        <taxon>Tracheophyta</taxon>
        <taxon>Spermatophyta</taxon>
        <taxon>Magnoliopsida</taxon>
        <taxon>eudicotyledons</taxon>
        <taxon>Gunneridae</taxon>
        <taxon>Pentapetalae</taxon>
        <taxon>rosids</taxon>
        <taxon>fabids</taxon>
        <taxon>Fagales</taxon>
        <taxon>Betulaceae</taxon>
        <taxon>Carpinus</taxon>
    </lineage>
</organism>
<evidence type="ECO:0000256" key="2">
    <source>
        <dbReference type="ARBA" id="ARBA00022801"/>
    </source>
</evidence>
<feature type="domain" description="DNA2/NAM7 helicase-like C-terminal" evidence="7">
    <location>
        <begin position="673"/>
        <end position="867"/>
    </location>
</feature>
<dbReference type="Proteomes" id="UP000327013">
    <property type="component" value="Chromosome 3"/>
</dbReference>
<dbReference type="InterPro" id="IPR041677">
    <property type="entry name" value="DNA2/NAM7_AAA_11"/>
</dbReference>
<feature type="compositionally biased region" description="Basic and acidic residues" evidence="5">
    <location>
        <begin position="427"/>
        <end position="447"/>
    </location>
</feature>
<dbReference type="Pfam" id="PF20073">
    <property type="entry name" value="DUF6469"/>
    <property type="match status" value="1"/>
</dbReference>
<keyword evidence="1" id="KW-0547">Nucleotide-binding</keyword>
<evidence type="ECO:0000259" key="7">
    <source>
        <dbReference type="Pfam" id="PF13087"/>
    </source>
</evidence>
<keyword evidence="3" id="KW-0347">Helicase</keyword>
<evidence type="ECO:0000256" key="3">
    <source>
        <dbReference type="ARBA" id="ARBA00022806"/>
    </source>
</evidence>
<evidence type="ECO:0000313" key="10">
    <source>
        <dbReference type="Proteomes" id="UP000327013"/>
    </source>
</evidence>
<evidence type="ECO:0000256" key="5">
    <source>
        <dbReference type="SAM" id="MobiDB-lite"/>
    </source>
</evidence>
<keyword evidence="10" id="KW-1185">Reference proteome</keyword>
<accession>A0A5N6QXD7</accession>
<dbReference type="GO" id="GO:0004386">
    <property type="term" value="F:helicase activity"/>
    <property type="evidence" value="ECO:0007669"/>
    <property type="project" value="UniProtKB-KW"/>
</dbReference>
<dbReference type="GO" id="GO:0016787">
    <property type="term" value="F:hydrolase activity"/>
    <property type="evidence" value="ECO:0007669"/>
    <property type="project" value="UniProtKB-KW"/>
</dbReference>
<dbReference type="SUPFAM" id="SSF52540">
    <property type="entry name" value="P-loop containing nucleoside triphosphate hydrolases"/>
    <property type="match status" value="1"/>
</dbReference>
<dbReference type="InterPro" id="IPR045055">
    <property type="entry name" value="DNA2/NAM7-like"/>
</dbReference>
<evidence type="ECO:0000259" key="6">
    <source>
        <dbReference type="Pfam" id="PF13086"/>
    </source>
</evidence>
<dbReference type="PANTHER" id="PTHR10887:SF522">
    <property type="entry name" value="P-LOOP CONTAINING NUCLEOSIDE TRIPHOSPHATE HYDROLASES SUPERFAMILY PROTEIN"/>
    <property type="match status" value="1"/>
</dbReference>
<dbReference type="GO" id="GO:0005694">
    <property type="term" value="C:chromosome"/>
    <property type="evidence" value="ECO:0007669"/>
    <property type="project" value="UniProtKB-ARBA"/>
</dbReference>
<dbReference type="InterPro" id="IPR045529">
    <property type="entry name" value="DUF6469"/>
</dbReference>
<gene>
    <name evidence="9" type="ORF">FH972_007738</name>
</gene>
<feature type="compositionally biased region" description="Acidic residues" evidence="5">
    <location>
        <begin position="123"/>
        <end position="136"/>
    </location>
</feature>
<protein>
    <recommendedName>
        <fullName evidence="11">Helicase ATP-binding domain-containing protein</fullName>
    </recommendedName>
</protein>
<evidence type="ECO:0000313" key="9">
    <source>
        <dbReference type="EMBL" id="KAE8021888.1"/>
    </source>
</evidence>
<feature type="domain" description="DUF6469" evidence="8">
    <location>
        <begin position="135"/>
        <end position="217"/>
    </location>
</feature>
<evidence type="ECO:0000259" key="8">
    <source>
        <dbReference type="Pfam" id="PF20073"/>
    </source>
</evidence>
<reference evidence="9 10" key="1">
    <citation type="submission" date="2019-06" db="EMBL/GenBank/DDBJ databases">
        <title>A chromosomal-level reference genome of Carpinus fangiana (Coryloideae, Betulaceae).</title>
        <authorList>
            <person name="Yang X."/>
            <person name="Wang Z."/>
            <person name="Zhang L."/>
            <person name="Hao G."/>
            <person name="Liu J."/>
            <person name="Yang Y."/>
        </authorList>
    </citation>
    <scope>NUCLEOTIDE SEQUENCE [LARGE SCALE GENOMIC DNA]</scope>
    <source>
        <strain evidence="9">Cfa_2016G</strain>
        <tissue evidence="9">Leaf</tissue>
    </source>
</reference>
<dbReference type="AlphaFoldDB" id="A0A5N6QXD7"/>
<proteinExistence type="predicted"/>
<dbReference type="InterPro" id="IPR041679">
    <property type="entry name" value="DNA2/NAM7-like_C"/>
</dbReference>
<feature type="region of interest" description="Disordered" evidence="5">
    <location>
        <begin position="123"/>
        <end position="143"/>
    </location>
</feature>
<dbReference type="InterPro" id="IPR027417">
    <property type="entry name" value="P-loop_NTPase"/>
</dbReference>
<dbReference type="CDD" id="cd18808">
    <property type="entry name" value="SF1_C_Upf1"/>
    <property type="match status" value="1"/>
</dbReference>
<dbReference type="EMBL" id="CM017323">
    <property type="protein sequence ID" value="KAE8021888.1"/>
    <property type="molecule type" value="Genomic_DNA"/>
</dbReference>
<evidence type="ECO:0000256" key="1">
    <source>
        <dbReference type="ARBA" id="ARBA00022741"/>
    </source>
</evidence>
<evidence type="ECO:0008006" key="11">
    <source>
        <dbReference type="Google" id="ProtNLM"/>
    </source>
</evidence>
<name>A0A5N6QXD7_9ROSI</name>
<feature type="domain" description="DNA2/NAM7 helicase helicase" evidence="6">
    <location>
        <begin position="265"/>
        <end position="475"/>
    </location>
</feature>
<dbReference type="FunFam" id="3.40.50.300:FF:000326">
    <property type="entry name" value="P-loop containing nucleoside triphosphate hydrolase"/>
    <property type="match status" value="1"/>
</dbReference>
<feature type="compositionally biased region" description="Basic residues" evidence="5">
    <location>
        <begin position="448"/>
        <end position="460"/>
    </location>
</feature>
<keyword evidence="4" id="KW-0067">ATP-binding</keyword>
<dbReference type="Gene3D" id="3.40.50.300">
    <property type="entry name" value="P-loop containing nucleotide triphosphate hydrolases"/>
    <property type="match status" value="3"/>
</dbReference>
<evidence type="ECO:0000256" key="4">
    <source>
        <dbReference type="ARBA" id="ARBA00022840"/>
    </source>
</evidence>
<keyword evidence="2" id="KW-0378">Hydrolase</keyword>
<dbReference type="Pfam" id="PF13086">
    <property type="entry name" value="AAA_11"/>
    <property type="match status" value="2"/>
</dbReference>
<feature type="compositionally biased region" description="Basic and acidic residues" evidence="5">
    <location>
        <begin position="461"/>
        <end position="474"/>
    </location>
</feature>
<feature type="region of interest" description="Disordered" evidence="5">
    <location>
        <begin position="427"/>
        <end position="474"/>
    </location>
</feature>
<dbReference type="InterPro" id="IPR047187">
    <property type="entry name" value="SF1_C_Upf1"/>
</dbReference>
<feature type="domain" description="DNA2/NAM7 helicase helicase" evidence="6">
    <location>
        <begin position="593"/>
        <end position="665"/>
    </location>
</feature>
<sequence length="1097" mass="125327">MCCRQIYWLCRNRLEEMENTNAKEEELASRSLIDLVLSWSLGDVLKKDLFKNQVKKIPKTFSSVTDYKKSFVPSLIEETHADLFSNITAVSQAPTWEIDSVVVSKDFELPKDLFYEITLVENDEDSDDSESDEEEKNEPQKGDVIALTDVRPKCIEDLNRPKRFYLIAYVLGPRNTLTDTIPILASKPIWANQNVQPLFAVYLMNLITNVRIWGALNPPERGNTNIIERALQANSPDDENCMTCFSKGKNSPAPSCIHNMISSYNLNDSQEAAVLSCIGMRDCNHQNPVKLIWGPPGTGKTKTVGVLLHALLKMKCRTLTCAPTNVAVLEVTKRLLSSAKYSLGYDTYGLGDIVLFGNGKRMKIYDRKKRKKFAYHKDLHDVFLDSRADTLKECFALKSGWRNGLESMISLLDDPKSQYEIYLEKREEEKREEEKRREERREEEKRKEEKRKKKKRKEKKKRTEENHKGDDELKKDDDYPLTFEEFIKETFFSIHKQLKFCMVNLYTHLPTSLLPLDVVKKMMEALNLLQFLETLLRGGRVLNYFQDTGSSVDCLAELSMAEECLLLGNILHVLRYLQLSLTSSVPDLGNCSITNFCLKNACLVFCTASSSAKLHRTEGSMEFLVIDEAAQLKECESAIPLQLSGLRHAILIGDERQLPALVKSEISDKAEFGRSLFERLVMLGHQKHLLNVQYRMHPSISLFPNKEFYDKKILDAPNVEERDYEKRFLQGNMYSSYSFISIAHGKEQFGLGYSPKNMVEAAVVSVIVENLFKQFSRTKKNVSIGVISPYKSQVSAIEEKVRKYSKSGNGFSVSVRSVDGSQGGEDDVIIISTVRCNESGRVGFLSNRQRANVALTRARYCLWILGDGGTLLKSNTVWKKLVLDAKQRGCFYDANEDKNLAQAITASLAELGKLDILLNNDSLLFKEAIWKVFFDNDFHKSIARISNAEIHKEVMSLLTKLLSGWRQPHEERNLIVHYGTSSQLLEIYKVYEQLNLVWTVDILKEDSYHIQVMKVWDVVPLSDIPRLAKQLDILFGSYTVDKMHRCKDRCIEGSVIVPKRWPVDSSSDPEVDIMEYFLKSLSSLSLRDESKSINRNS</sequence>
<dbReference type="Pfam" id="PF13087">
    <property type="entry name" value="AAA_12"/>
    <property type="match status" value="1"/>
</dbReference>